<dbReference type="Proteomes" id="UP000886886">
    <property type="component" value="Unassembled WGS sequence"/>
</dbReference>
<dbReference type="EMBL" id="DVFT01000197">
    <property type="protein sequence ID" value="HIQ97518.1"/>
    <property type="molecule type" value="Genomic_DNA"/>
</dbReference>
<gene>
    <name evidence="2" type="ORF">IAB26_13295</name>
</gene>
<reference evidence="2" key="1">
    <citation type="submission" date="2020-10" db="EMBL/GenBank/DDBJ databases">
        <authorList>
            <person name="Gilroy R."/>
        </authorList>
    </citation>
    <scope>NUCLEOTIDE SEQUENCE</scope>
    <source>
        <strain evidence="2">ChiSjej3B21-11622</strain>
    </source>
</reference>
<accession>A0A9D1D2B7</accession>
<comment type="caution">
    <text evidence="2">The sequence shown here is derived from an EMBL/GenBank/DDBJ whole genome shotgun (WGS) entry which is preliminary data.</text>
</comment>
<proteinExistence type="predicted"/>
<organism evidence="2 3">
    <name type="scientific">Candidatus Limivivens merdigallinarum</name>
    <dbReference type="NCBI Taxonomy" id="2840859"/>
    <lineage>
        <taxon>Bacteria</taxon>
        <taxon>Bacillati</taxon>
        <taxon>Bacillota</taxon>
        <taxon>Clostridia</taxon>
        <taxon>Lachnospirales</taxon>
        <taxon>Lachnospiraceae</taxon>
        <taxon>Lachnospiraceae incertae sedis</taxon>
        <taxon>Candidatus Limivivens</taxon>
    </lineage>
</organism>
<protein>
    <submittedName>
        <fullName evidence="2">Uncharacterized protein</fullName>
    </submittedName>
</protein>
<feature type="region of interest" description="Disordered" evidence="1">
    <location>
        <begin position="50"/>
        <end position="92"/>
    </location>
</feature>
<reference evidence="2" key="2">
    <citation type="journal article" date="2021" name="PeerJ">
        <title>Extensive microbial diversity within the chicken gut microbiome revealed by metagenomics and culture.</title>
        <authorList>
            <person name="Gilroy R."/>
            <person name="Ravi A."/>
            <person name="Getino M."/>
            <person name="Pursley I."/>
            <person name="Horton D.L."/>
            <person name="Alikhan N.F."/>
            <person name="Baker D."/>
            <person name="Gharbi K."/>
            <person name="Hall N."/>
            <person name="Watson M."/>
            <person name="Adriaenssens E.M."/>
            <person name="Foster-Nyarko E."/>
            <person name="Jarju S."/>
            <person name="Secka A."/>
            <person name="Antonio M."/>
            <person name="Oren A."/>
            <person name="Chaudhuri R.R."/>
            <person name="La Ragione R."/>
            <person name="Hildebrand F."/>
            <person name="Pallen M.J."/>
        </authorList>
    </citation>
    <scope>NUCLEOTIDE SEQUENCE</scope>
    <source>
        <strain evidence="2">ChiSjej3B21-11622</strain>
    </source>
</reference>
<name>A0A9D1D2B7_9FIRM</name>
<evidence type="ECO:0000256" key="1">
    <source>
        <dbReference type="SAM" id="MobiDB-lite"/>
    </source>
</evidence>
<evidence type="ECO:0000313" key="3">
    <source>
        <dbReference type="Proteomes" id="UP000886886"/>
    </source>
</evidence>
<feature type="compositionally biased region" description="Polar residues" evidence="1">
    <location>
        <begin position="70"/>
        <end position="85"/>
    </location>
</feature>
<sequence length="92" mass="10257">MKKQTQTSNQDIIDSYDYLGSACSSMDCTGLIPAGVTSKDQWNAYEELYPYQPPKPSRKPPEEIKLPPASNVNITIPQELPSRSQDNLELKG</sequence>
<evidence type="ECO:0000313" key="2">
    <source>
        <dbReference type="EMBL" id="HIQ97518.1"/>
    </source>
</evidence>
<dbReference type="AlphaFoldDB" id="A0A9D1D2B7"/>